<dbReference type="InterPro" id="IPR006122">
    <property type="entry name" value="HMA_Cu_ion-bd"/>
</dbReference>
<keyword evidence="5" id="KW-1185">Reference proteome</keyword>
<proteinExistence type="predicted"/>
<feature type="domain" description="HMA" evidence="3">
    <location>
        <begin position="2"/>
        <end position="67"/>
    </location>
</feature>
<sequence length="67" mass="7204">MKEKVFNVSGMKCKHCVMTVTEAVSEVEGVQSCDVSLEKGTVTVKFDDTVDESEISSAIKEEGFGVA</sequence>
<dbReference type="NCBIfam" id="TIGR00003">
    <property type="entry name" value="copper ion binding protein"/>
    <property type="match status" value="1"/>
</dbReference>
<dbReference type="InterPro" id="IPR000428">
    <property type="entry name" value="Cu-bd"/>
</dbReference>
<dbReference type="OrthoDB" id="9813965at2"/>
<dbReference type="AlphaFoldDB" id="A0A4R1KGK3"/>
<evidence type="ECO:0000256" key="1">
    <source>
        <dbReference type="ARBA" id="ARBA00022723"/>
    </source>
</evidence>
<protein>
    <submittedName>
        <fullName evidence="4">Copper chaperone</fullName>
    </submittedName>
</protein>
<dbReference type="InterPro" id="IPR017969">
    <property type="entry name" value="Heavy-metal-associated_CS"/>
</dbReference>
<gene>
    <name evidence="4" type="ORF">C8D98_0995</name>
</gene>
<dbReference type="RefSeq" id="WP_132872554.1">
    <property type="nucleotide sequence ID" value="NZ_JAJUHT010000004.1"/>
</dbReference>
<evidence type="ECO:0000259" key="3">
    <source>
        <dbReference type="PROSITE" id="PS50846"/>
    </source>
</evidence>
<reference evidence="4 5" key="1">
    <citation type="submission" date="2019-03" db="EMBL/GenBank/DDBJ databases">
        <title>Genomic Encyclopedia of Type Strains, Phase IV (KMG-IV): sequencing the most valuable type-strain genomes for metagenomic binning, comparative biology and taxonomic classification.</title>
        <authorList>
            <person name="Goeker M."/>
        </authorList>
    </citation>
    <scope>NUCLEOTIDE SEQUENCE [LARGE SCALE GENOMIC DNA]</scope>
    <source>
        <strain evidence="4 5">DSM 24984</strain>
    </source>
</reference>
<keyword evidence="1" id="KW-0479">Metal-binding</keyword>
<dbReference type="Pfam" id="PF00403">
    <property type="entry name" value="HMA"/>
    <property type="match status" value="1"/>
</dbReference>
<dbReference type="InterPro" id="IPR036163">
    <property type="entry name" value="HMA_dom_sf"/>
</dbReference>
<dbReference type="EMBL" id="SMGG01000003">
    <property type="protein sequence ID" value="TCK62469.1"/>
    <property type="molecule type" value="Genomic_DNA"/>
</dbReference>
<dbReference type="GO" id="GO:0006825">
    <property type="term" value="P:copper ion transport"/>
    <property type="evidence" value="ECO:0007669"/>
    <property type="project" value="InterPro"/>
</dbReference>
<dbReference type="InterPro" id="IPR006121">
    <property type="entry name" value="HMA_dom"/>
</dbReference>
<accession>A0A4R1KGK3</accession>
<name>A0A4R1KGK3_9BACT</name>
<evidence type="ECO:0000256" key="2">
    <source>
        <dbReference type="ARBA" id="ARBA00023008"/>
    </source>
</evidence>
<dbReference type="SUPFAM" id="SSF55008">
    <property type="entry name" value="HMA, heavy metal-associated domain"/>
    <property type="match status" value="1"/>
</dbReference>
<dbReference type="CDD" id="cd00371">
    <property type="entry name" value="HMA"/>
    <property type="match status" value="1"/>
</dbReference>
<keyword evidence="2" id="KW-0186">Copper</keyword>
<comment type="caution">
    <text evidence="4">The sequence shown here is derived from an EMBL/GenBank/DDBJ whole genome shotgun (WGS) entry which is preliminary data.</text>
</comment>
<dbReference type="GO" id="GO:0005507">
    <property type="term" value="F:copper ion binding"/>
    <property type="evidence" value="ECO:0007669"/>
    <property type="project" value="InterPro"/>
</dbReference>
<dbReference type="PROSITE" id="PS50846">
    <property type="entry name" value="HMA_2"/>
    <property type="match status" value="1"/>
</dbReference>
<dbReference type="Gene3D" id="3.30.70.100">
    <property type="match status" value="1"/>
</dbReference>
<dbReference type="Proteomes" id="UP000294614">
    <property type="component" value="Unassembled WGS sequence"/>
</dbReference>
<organism evidence="4 5">
    <name type="scientific">Seleniivibrio woodruffii</name>
    <dbReference type="NCBI Taxonomy" id="1078050"/>
    <lineage>
        <taxon>Bacteria</taxon>
        <taxon>Pseudomonadati</taxon>
        <taxon>Deferribacterota</taxon>
        <taxon>Deferribacteres</taxon>
        <taxon>Deferribacterales</taxon>
        <taxon>Geovibrionaceae</taxon>
        <taxon>Seleniivibrio</taxon>
    </lineage>
</organism>
<evidence type="ECO:0000313" key="4">
    <source>
        <dbReference type="EMBL" id="TCK62469.1"/>
    </source>
</evidence>
<dbReference type="PROSITE" id="PS01047">
    <property type="entry name" value="HMA_1"/>
    <property type="match status" value="1"/>
</dbReference>
<dbReference type="PRINTS" id="PR00944">
    <property type="entry name" value="CUEXPORT"/>
</dbReference>
<evidence type="ECO:0000313" key="5">
    <source>
        <dbReference type="Proteomes" id="UP000294614"/>
    </source>
</evidence>
<dbReference type="FunFam" id="3.30.70.100:FF:000001">
    <property type="entry name" value="ATPase copper transporting beta"/>
    <property type="match status" value="1"/>
</dbReference>